<gene>
    <name evidence="6" type="ORF">KOI35_31730</name>
</gene>
<evidence type="ECO:0000256" key="1">
    <source>
        <dbReference type="ARBA" id="ARBA00023125"/>
    </source>
</evidence>
<dbReference type="PROSITE" id="PS50110">
    <property type="entry name" value="RESPONSE_REGULATORY"/>
    <property type="match status" value="1"/>
</dbReference>
<accession>A0ABS5YXB7</accession>
<dbReference type="Proteomes" id="UP001519654">
    <property type="component" value="Unassembled WGS sequence"/>
</dbReference>
<dbReference type="Pfam" id="PF00072">
    <property type="entry name" value="Response_reg"/>
    <property type="match status" value="1"/>
</dbReference>
<dbReference type="Gene3D" id="6.10.250.690">
    <property type="match status" value="1"/>
</dbReference>
<keyword evidence="2" id="KW-0597">Phosphoprotein</keyword>
<dbReference type="SMART" id="SM00862">
    <property type="entry name" value="Trans_reg_C"/>
    <property type="match status" value="1"/>
</dbReference>
<dbReference type="SMART" id="SM00448">
    <property type="entry name" value="REC"/>
    <property type="match status" value="1"/>
</dbReference>
<dbReference type="Gene3D" id="3.40.50.2300">
    <property type="match status" value="1"/>
</dbReference>
<evidence type="ECO:0000256" key="3">
    <source>
        <dbReference type="PROSITE-ProRule" id="PRU01091"/>
    </source>
</evidence>
<evidence type="ECO:0000259" key="5">
    <source>
        <dbReference type="PROSITE" id="PS51755"/>
    </source>
</evidence>
<comment type="caution">
    <text evidence="6">The sequence shown here is derived from an EMBL/GenBank/DDBJ whole genome shotgun (WGS) entry which is preliminary data.</text>
</comment>
<feature type="domain" description="Response regulatory" evidence="4">
    <location>
        <begin position="5"/>
        <end position="117"/>
    </location>
</feature>
<dbReference type="InterPro" id="IPR039420">
    <property type="entry name" value="WalR-like"/>
</dbReference>
<reference evidence="6 7" key="1">
    <citation type="submission" date="2021-06" db="EMBL/GenBank/DDBJ databases">
        <title>Actinoplanes lichenicola sp. nov., and Actinoplanes ovalisporus sp. nov., isolated from lichen in Thailand.</title>
        <authorList>
            <person name="Saeng-In P."/>
            <person name="Kanchanasin P."/>
            <person name="Yuki M."/>
            <person name="Kudo T."/>
            <person name="Ohkuma M."/>
            <person name="Phongsopitanun W."/>
            <person name="Tanasupawat S."/>
        </authorList>
    </citation>
    <scope>NUCLEOTIDE SEQUENCE [LARGE SCALE GENOMIC DNA]</scope>
    <source>
        <strain evidence="6 7">NBRC 110975</strain>
    </source>
</reference>
<organism evidence="6 7">
    <name type="scientific">Paractinoplanes bogorensis</name>
    <dbReference type="NCBI Taxonomy" id="1610840"/>
    <lineage>
        <taxon>Bacteria</taxon>
        <taxon>Bacillati</taxon>
        <taxon>Actinomycetota</taxon>
        <taxon>Actinomycetes</taxon>
        <taxon>Micromonosporales</taxon>
        <taxon>Micromonosporaceae</taxon>
        <taxon>Paractinoplanes</taxon>
    </lineage>
</organism>
<dbReference type="SUPFAM" id="SSF46894">
    <property type="entry name" value="C-terminal effector domain of the bipartite response regulators"/>
    <property type="match status" value="1"/>
</dbReference>
<dbReference type="PANTHER" id="PTHR48111">
    <property type="entry name" value="REGULATOR OF RPOS"/>
    <property type="match status" value="1"/>
</dbReference>
<keyword evidence="1 3" id="KW-0238">DNA-binding</keyword>
<feature type="domain" description="OmpR/PhoB-type" evidence="5">
    <location>
        <begin position="120"/>
        <end position="211"/>
    </location>
</feature>
<sequence length="215" mass="23918">MYGSRLLVVAPEAELRVSLARRLRPAGYLFETACTGGEAIASLGRARADLIIVDVEIPDVYELDRSWPVFADRPPVLCVTPCESLGSLVGELGDRVEDYVTKPCRVAELLARVQVLLRGRSVLRHGDLRLDERTCRVWRGDRPIEVTASEFRLLRRLLLNAGQVLSKEQLGTSDYGLNAVERQISRLRRKIDATGPALIHTRRGLGYWLGEGEAG</sequence>
<dbReference type="RefSeq" id="WP_215792337.1">
    <property type="nucleotide sequence ID" value="NZ_JAHKKG010000010.1"/>
</dbReference>
<feature type="modified residue" description="4-aspartylphosphate" evidence="2">
    <location>
        <position position="54"/>
    </location>
</feature>
<evidence type="ECO:0000313" key="6">
    <source>
        <dbReference type="EMBL" id="MBU2668090.1"/>
    </source>
</evidence>
<dbReference type="InterPro" id="IPR001867">
    <property type="entry name" value="OmpR/PhoB-type_DNA-bd"/>
</dbReference>
<dbReference type="InterPro" id="IPR036388">
    <property type="entry name" value="WH-like_DNA-bd_sf"/>
</dbReference>
<dbReference type="InterPro" id="IPR011006">
    <property type="entry name" value="CheY-like_superfamily"/>
</dbReference>
<feature type="DNA-binding region" description="OmpR/PhoB-type" evidence="3">
    <location>
        <begin position="120"/>
        <end position="211"/>
    </location>
</feature>
<dbReference type="InterPro" id="IPR001789">
    <property type="entry name" value="Sig_transdc_resp-reg_receiver"/>
</dbReference>
<dbReference type="PANTHER" id="PTHR48111:SF36">
    <property type="entry name" value="TRANSCRIPTIONAL REGULATORY PROTEIN CUTR"/>
    <property type="match status" value="1"/>
</dbReference>
<evidence type="ECO:0000256" key="2">
    <source>
        <dbReference type="PROSITE-ProRule" id="PRU00169"/>
    </source>
</evidence>
<dbReference type="Pfam" id="PF00486">
    <property type="entry name" value="Trans_reg_C"/>
    <property type="match status" value="1"/>
</dbReference>
<dbReference type="InterPro" id="IPR016032">
    <property type="entry name" value="Sig_transdc_resp-reg_C-effctor"/>
</dbReference>
<proteinExistence type="predicted"/>
<keyword evidence="7" id="KW-1185">Reference proteome</keyword>
<name>A0ABS5YXB7_9ACTN</name>
<dbReference type="SUPFAM" id="SSF52172">
    <property type="entry name" value="CheY-like"/>
    <property type="match status" value="1"/>
</dbReference>
<dbReference type="Gene3D" id="1.10.10.10">
    <property type="entry name" value="Winged helix-like DNA-binding domain superfamily/Winged helix DNA-binding domain"/>
    <property type="match status" value="1"/>
</dbReference>
<evidence type="ECO:0000259" key="4">
    <source>
        <dbReference type="PROSITE" id="PS50110"/>
    </source>
</evidence>
<dbReference type="CDD" id="cd00383">
    <property type="entry name" value="trans_reg_C"/>
    <property type="match status" value="1"/>
</dbReference>
<dbReference type="EMBL" id="JAHKKG010000010">
    <property type="protein sequence ID" value="MBU2668090.1"/>
    <property type="molecule type" value="Genomic_DNA"/>
</dbReference>
<evidence type="ECO:0000313" key="7">
    <source>
        <dbReference type="Proteomes" id="UP001519654"/>
    </source>
</evidence>
<protein>
    <submittedName>
        <fullName evidence="6">Response regulator transcription factor</fullName>
    </submittedName>
</protein>
<dbReference type="PROSITE" id="PS51755">
    <property type="entry name" value="OMPR_PHOB"/>
    <property type="match status" value="1"/>
</dbReference>